<dbReference type="GO" id="GO:0005739">
    <property type="term" value="C:mitochondrion"/>
    <property type="evidence" value="ECO:0007669"/>
    <property type="project" value="TreeGrafter"/>
</dbReference>
<evidence type="ECO:0000256" key="2">
    <source>
        <dbReference type="SAM" id="MobiDB-lite"/>
    </source>
</evidence>
<dbReference type="AlphaFoldDB" id="A0A8H5F535"/>
<dbReference type="Pfam" id="PF09810">
    <property type="entry name" value="Exo5"/>
    <property type="match status" value="3"/>
</dbReference>
<feature type="compositionally biased region" description="Basic residues" evidence="2">
    <location>
        <begin position="300"/>
        <end position="317"/>
    </location>
</feature>
<comment type="caution">
    <text evidence="3">The sequence shown here is derived from an EMBL/GenBank/DDBJ whole genome shotgun (WGS) entry which is preliminary data.</text>
</comment>
<evidence type="ECO:0000313" key="3">
    <source>
        <dbReference type="EMBL" id="KAF5323608.1"/>
    </source>
</evidence>
<dbReference type="PANTHER" id="PTHR14464">
    <property type="entry name" value="EXONUCLEASE V"/>
    <property type="match status" value="1"/>
</dbReference>
<comment type="similarity">
    <text evidence="1">Belongs to the EXO5 family.</text>
</comment>
<dbReference type="InterPro" id="IPR019190">
    <property type="entry name" value="EXOV"/>
</dbReference>
<dbReference type="OrthoDB" id="354769at2759"/>
<dbReference type="GO" id="GO:0005634">
    <property type="term" value="C:nucleus"/>
    <property type="evidence" value="ECO:0007669"/>
    <property type="project" value="TreeGrafter"/>
</dbReference>
<dbReference type="EMBL" id="JAACJK010000166">
    <property type="protein sequence ID" value="KAF5323608.1"/>
    <property type="molecule type" value="Genomic_DNA"/>
</dbReference>
<dbReference type="GO" id="GO:0045145">
    <property type="term" value="F:single-stranded DNA 5'-3' DNA exonuclease activity"/>
    <property type="evidence" value="ECO:0007669"/>
    <property type="project" value="InterPro"/>
</dbReference>
<proteinExistence type="inferred from homology"/>
<gene>
    <name evidence="3" type="ORF">D9611_005570</name>
</gene>
<feature type="region of interest" description="Disordered" evidence="2">
    <location>
        <begin position="297"/>
        <end position="365"/>
    </location>
</feature>
<protein>
    <recommendedName>
        <fullName evidence="5">Exonuclease V</fullName>
    </recommendedName>
</protein>
<feature type="compositionally biased region" description="Polar residues" evidence="2">
    <location>
        <begin position="344"/>
        <end position="364"/>
    </location>
</feature>
<feature type="region of interest" description="Disordered" evidence="2">
    <location>
        <begin position="614"/>
        <end position="634"/>
    </location>
</feature>
<dbReference type="GO" id="GO:0036297">
    <property type="term" value="P:interstrand cross-link repair"/>
    <property type="evidence" value="ECO:0007669"/>
    <property type="project" value="TreeGrafter"/>
</dbReference>
<accession>A0A8H5F535</accession>
<sequence length="718" mass="79434">MASDTESDGYGAFDFAEFTSEDFAQIDTRIACHFVQQQEEVIDDDDDDETHPAAANESFAFDTSLDLNALTEEDLLAIDNAVKVQLNVDSAAVTPHPPPASPLQLAIEVLPSVVEAPHAEAPIPAPATTIPLPVKRPQNKGKKKAWEDRSLMEKFRPSGVLSVSDLVAPTWCEVQYDYGLRQRRSRPVNQRPKSFKTSTGKEITVEVKVAAKNDVRTKQGQAVHKELEREIRGEEIRIETRSDEERWGLRLLNMIACFNILIEEGLTREMPVFGMTNGAIIIGIIDEILKVELPAESPGKRRLSHTTPRKSPKRAKRTPPPNQREIEDFFPPSPKKPAKVNHRAASSSPTRSLNGISTTPTSPRYTLRVSDTKTRVTDTMPPEADTRGPQLQVMLYRRLLSALTSTTEPFDFPALWDQLGVDPQAEFSTLFLVQAGLLEHNEGFKTTNLDGLVCNWERVVREAEKRGVRGVDESMSLVYRLQPESMKGKGKGRASAPSGLALWNASRLRAREKMLHETVDGGGLSKEAREVAIAIRNSLLDLSSNAAEGSSAKEVNGHMGMDVDADAGIDVELKNALYQSLSPHPLAPTSDTKELQDPDIEMVTPAPALITSTTTEPEAAPLPAPADTDAPEPLPPPPPEEIDIHGYKIIGRKELVYDGPMLQAHIDSVFEFWRGERQPVGVPVELSRRCNTCEYRNGCEWREEKALELLSEQRKVSV</sequence>
<feature type="compositionally biased region" description="Low complexity" evidence="2">
    <location>
        <begin position="614"/>
        <end position="628"/>
    </location>
</feature>
<reference evidence="3 4" key="1">
    <citation type="journal article" date="2020" name="ISME J.">
        <title>Uncovering the hidden diversity of litter-decomposition mechanisms in mushroom-forming fungi.</title>
        <authorList>
            <person name="Floudas D."/>
            <person name="Bentzer J."/>
            <person name="Ahren D."/>
            <person name="Johansson T."/>
            <person name="Persson P."/>
            <person name="Tunlid A."/>
        </authorList>
    </citation>
    <scope>NUCLEOTIDE SEQUENCE [LARGE SCALE GENOMIC DNA]</scope>
    <source>
        <strain evidence="3 4">CBS 175.51</strain>
    </source>
</reference>
<evidence type="ECO:0008006" key="5">
    <source>
        <dbReference type="Google" id="ProtNLM"/>
    </source>
</evidence>
<dbReference type="Proteomes" id="UP000541558">
    <property type="component" value="Unassembled WGS sequence"/>
</dbReference>
<evidence type="ECO:0000256" key="1">
    <source>
        <dbReference type="ARBA" id="ARBA00009797"/>
    </source>
</evidence>
<keyword evidence="4" id="KW-1185">Reference proteome</keyword>
<name>A0A8H5F535_9AGAR</name>
<feature type="region of interest" description="Disordered" evidence="2">
    <location>
        <begin position="124"/>
        <end position="146"/>
    </location>
</feature>
<evidence type="ECO:0000313" key="4">
    <source>
        <dbReference type="Proteomes" id="UP000541558"/>
    </source>
</evidence>
<dbReference type="PANTHER" id="PTHR14464:SF4">
    <property type="entry name" value="EXONUCLEASE V"/>
    <property type="match status" value="1"/>
</dbReference>
<organism evidence="3 4">
    <name type="scientific">Ephemerocybe angulata</name>
    <dbReference type="NCBI Taxonomy" id="980116"/>
    <lineage>
        <taxon>Eukaryota</taxon>
        <taxon>Fungi</taxon>
        <taxon>Dikarya</taxon>
        <taxon>Basidiomycota</taxon>
        <taxon>Agaricomycotina</taxon>
        <taxon>Agaricomycetes</taxon>
        <taxon>Agaricomycetidae</taxon>
        <taxon>Agaricales</taxon>
        <taxon>Agaricineae</taxon>
        <taxon>Psathyrellaceae</taxon>
        <taxon>Ephemerocybe</taxon>
    </lineage>
</organism>